<evidence type="ECO:0000313" key="3">
    <source>
        <dbReference type="Proteomes" id="UP000476064"/>
    </source>
</evidence>
<organism evidence="2 3">
    <name type="scientific">Paenibacillus lycopersici</name>
    <dbReference type="NCBI Taxonomy" id="2704462"/>
    <lineage>
        <taxon>Bacteria</taxon>
        <taxon>Bacillati</taxon>
        <taxon>Bacillota</taxon>
        <taxon>Bacilli</taxon>
        <taxon>Bacillales</taxon>
        <taxon>Paenibacillaceae</taxon>
        <taxon>Paenibacillus</taxon>
    </lineage>
</organism>
<evidence type="ECO:0000313" key="2">
    <source>
        <dbReference type="EMBL" id="QHT61603.1"/>
    </source>
</evidence>
<dbReference type="KEGG" id="plyc:GXP70_17585"/>
<evidence type="ECO:0000256" key="1">
    <source>
        <dbReference type="SAM" id="MobiDB-lite"/>
    </source>
</evidence>
<sequence>MGMEEDATAENAAGSADNNTKRTASGTSCLVQRTGLVTMTGPEGVTALINGRTLLLAAEKVEAGIEAGDTIVWNGNIWTASNGGAQGTSNMRKA</sequence>
<feature type="region of interest" description="Disordered" evidence="1">
    <location>
        <begin position="1"/>
        <end position="29"/>
    </location>
</feature>
<proteinExistence type="predicted"/>
<keyword evidence="3" id="KW-1185">Reference proteome</keyword>
<feature type="compositionally biased region" description="Polar residues" evidence="1">
    <location>
        <begin position="16"/>
        <end position="29"/>
    </location>
</feature>
<dbReference type="Proteomes" id="UP000476064">
    <property type="component" value="Chromosome"/>
</dbReference>
<protein>
    <submittedName>
        <fullName evidence="2">Uncharacterized protein</fullName>
    </submittedName>
</protein>
<accession>A0A6C0G152</accession>
<dbReference type="RefSeq" id="WP_162358042.1">
    <property type="nucleotide sequence ID" value="NZ_CP048209.1"/>
</dbReference>
<dbReference type="EMBL" id="CP048209">
    <property type="protein sequence ID" value="QHT61603.1"/>
    <property type="molecule type" value="Genomic_DNA"/>
</dbReference>
<gene>
    <name evidence="2" type="ORF">GXP70_17585</name>
</gene>
<name>A0A6C0G152_9BACL</name>
<dbReference type="AlphaFoldDB" id="A0A6C0G152"/>
<reference evidence="2 3" key="1">
    <citation type="submission" date="2020-01" db="EMBL/GenBank/DDBJ databases">
        <title>Paenibacillus sp. nov., isolated from tomato rhizosphere.</title>
        <authorList>
            <person name="Weon H.-Y."/>
            <person name="Lee S.A."/>
        </authorList>
    </citation>
    <scope>NUCLEOTIDE SEQUENCE [LARGE SCALE GENOMIC DNA]</scope>
    <source>
        <strain evidence="2 3">12200R-189</strain>
    </source>
</reference>